<keyword evidence="6 7" id="KW-0472">Membrane</keyword>
<dbReference type="Proteomes" id="UP001060112">
    <property type="component" value="Chromosome"/>
</dbReference>
<evidence type="ECO:0000256" key="5">
    <source>
        <dbReference type="ARBA" id="ARBA00022989"/>
    </source>
</evidence>
<reference evidence="8" key="1">
    <citation type="submission" date="2022-07" db="EMBL/GenBank/DDBJ databases">
        <title>Faecal culturing of patients with breast cancer.</title>
        <authorList>
            <person name="Teng N.M.Y."/>
            <person name="Kiu R."/>
            <person name="Evans R."/>
            <person name="Baker D.J."/>
            <person name="Zenner C."/>
            <person name="Robinson S.D."/>
            <person name="Hall L.J."/>
        </authorList>
    </citation>
    <scope>NUCLEOTIDE SEQUENCE</scope>
    <source>
        <strain evidence="8">LH1062</strain>
    </source>
</reference>
<evidence type="ECO:0000313" key="9">
    <source>
        <dbReference type="Proteomes" id="UP001060112"/>
    </source>
</evidence>
<evidence type="ECO:0000256" key="7">
    <source>
        <dbReference type="SAM" id="Phobius"/>
    </source>
</evidence>
<organism evidence="8 9">
    <name type="scientific">Allocoprobacillus halotolerans</name>
    <dbReference type="NCBI Taxonomy" id="2944914"/>
    <lineage>
        <taxon>Bacteria</taxon>
        <taxon>Bacillati</taxon>
        <taxon>Bacillota</taxon>
        <taxon>Erysipelotrichia</taxon>
        <taxon>Erysipelotrichales</taxon>
        <taxon>Erysipelotrichaceae</taxon>
        <taxon>Allocoprobacillus</taxon>
    </lineage>
</organism>
<evidence type="ECO:0000313" key="8">
    <source>
        <dbReference type="EMBL" id="UTY40110.1"/>
    </source>
</evidence>
<evidence type="ECO:0000256" key="3">
    <source>
        <dbReference type="ARBA" id="ARBA00022475"/>
    </source>
</evidence>
<keyword evidence="3" id="KW-1003">Cell membrane</keyword>
<feature type="transmembrane region" description="Helical" evidence="7">
    <location>
        <begin position="31"/>
        <end position="52"/>
    </location>
</feature>
<comment type="subcellular location">
    <subcellularLocation>
        <location evidence="1">Cell membrane</location>
        <topology evidence="1">Multi-pass membrane protein</topology>
    </subcellularLocation>
</comment>
<dbReference type="EMBL" id="CP101620">
    <property type="protein sequence ID" value="UTY40110.1"/>
    <property type="molecule type" value="Genomic_DNA"/>
</dbReference>
<dbReference type="Pfam" id="PF03601">
    <property type="entry name" value="Cons_hypoth698"/>
    <property type="match status" value="1"/>
</dbReference>
<name>A0ABY5I844_9FIRM</name>
<keyword evidence="5 7" id="KW-1133">Transmembrane helix</keyword>
<evidence type="ECO:0000256" key="6">
    <source>
        <dbReference type="ARBA" id="ARBA00023136"/>
    </source>
</evidence>
<comment type="similarity">
    <text evidence="2">Belongs to the UPF0324 family.</text>
</comment>
<accession>A0ABY5I844</accession>
<dbReference type="InterPro" id="IPR018383">
    <property type="entry name" value="UPF0324_pro"/>
</dbReference>
<proteinExistence type="inferred from homology"/>
<keyword evidence="9" id="KW-1185">Reference proteome</keyword>
<gene>
    <name evidence="8" type="ORF">NMU03_04735</name>
</gene>
<keyword evidence="4 7" id="KW-0812">Transmembrane</keyword>
<evidence type="ECO:0000256" key="4">
    <source>
        <dbReference type="ARBA" id="ARBA00022692"/>
    </source>
</evidence>
<evidence type="ECO:0000256" key="2">
    <source>
        <dbReference type="ARBA" id="ARBA00007977"/>
    </source>
</evidence>
<sequence length="72" mass="7400">MCGNAVCGSSAIGTVSPIVEADSKDKGISITIVNVTGTILMVVLPLLTGLLYHHDTLQTSAMIGELCNPSVK</sequence>
<evidence type="ECO:0000256" key="1">
    <source>
        <dbReference type="ARBA" id="ARBA00004651"/>
    </source>
</evidence>
<protein>
    <submittedName>
        <fullName evidence="8">Sulfate exporter family transporter</fullName>
    </submittedName>
</protein>